<keyword evidence="2" id="KW-0963">Cytoplasm</keyword>
<evidence type="ECO:0000256" key="7">
    <source>
        <dbReference type="ARBA" id="ARBA00022769"/>
    </source>
</evidence>
<dbReference type="Pfam" id="PF17760">
    <property type="entry name" value="UvrA_inter"/>
    <property type="match status" value="1"/>
</dbReference>
<evidence type="ECO:0000256" key="12">
    <source>
        <dbReference type="ARBA" id="ARBA00023125"/>
    </source>
</evidence>
<keyword evidence="3" id="KW-0479">Metal-binding</keyword>
<dbReference type="NCBIfam" id="TIGR00630">
    <property type="entry name" value="uvra"/>
    <property type="match status" value="1"/>
</dbReference>
<comment type="caution">
    <text evidence="18">The sequence shown here is derived from an EMBL/GenBank/DDBJ whole genome shotgun (WGS) entry which is preliminary data.</text>
</comment>
<evidence type="ECO:0000256" key="15">
    <source>
        <dbReference type="ARBA" id="ARBA00039316"/>
    </source>
</evidence>
<dbReference type="InterPro" id="IPR004602">
    <property type="entry name" value="UvrA"/>
</dbReference>
<evidence type="ECO:0000256" key="16">
    <source>
        <dbReference type="ARBA" id="ARBA00042156"/>
    </source>
</evidence>
<dbReference type="InterPro" id="IPR041102">
    <property type="entry name" value="UvrA_inter"/>
</dbReference>
<evidence type="ECO:0000256" key="1">
    <source>
        <dbReference type="ARBA" id="ARBA00004496"/>
    </source>
</evidence>
<keyword evidence="7" id="KW-0228">DNA excision</keyword>
<dbReference type="Gene3D" id="3.30.1490.20">
    <property type="entry name" value="ATP-grasp fold, A domain"/>
    <property type="match status" value="1"/>
</dbReference>
<evidence type="ECO:0000256" key="11">
    <source>
        <dbReference type="ARBA" id="ARBA00022881"/>
    </source>
</evidence>
<evidence type="ECO:0000259" key="17">
    <source>
        <dbReference type="PROSITE" id="PS50893"/>
    </source>
</evidence>
<keyword evidence="11" id="KW-0267">Excision nuclease</keyword>
<accession>A0A1S1Z358</accession>
<dbReference type="InterPro" id="IPR017871">
    <property type="entry name" value="ABC_transporter-like_CS"/>
</dbReference>
<dbReference type="Pfam" id="PF17755">
    <property type="entry name" value="UvrA_DNA-bind"/>
    <property type="match status" value="1"/>
</dbReference>
<feature type="domain" description="ABC transporter" evidence="17">
    <location>
        <begin position="613"/>
        <end position="953"/>
    </location>
</feature>
<evidence type="ECO:0000256" key="8">
    <source>
        <dbReference type="ARBA" id="ARBA00022771"/>
    </source>
</evidence>
<feature type="domain" description="ABC transporter" evidence="17">
    <location>
        <begin position="266"/>
        <end position="607"/>
    </location>
</feature>
<keyword evidence="5" id="KW-0547">Nucleotide-binding</keyword>
<comment type="subcellular location">
    <subcellularLocation>
        <location evidence="1">Cytoplasm</location>
    </subcellularLocation>
</comment>
<evidence type="ECO:0000313" key="19">
    <source>
        <dbReference type="Proteomes" id="UP000179797"/>
    </source>
</evidence>
<evidence type="ECO:0000256" key="14">
    <source>
        <dbReference type="ARBA" id="ARBA00038000"/>
    </source>
</evidence>
<dbReference type="GO" id="GO:0016887">
    <property type="term" value="F:ATP hydrolysis activity"/>
    <property type="evidence" value="ECO:0007669"/>
    <property type="project" value="InterPro"/>
</dbReference>
<dbReference type="GO" id="GO:0003677">
    <property type="term" value="F:DNA binding"/>
    <property type="evidence" value="ECO:0007669"/>
    <property type="project" value="UniProtKB-KW"/>
</dbReference>
<evidence type="ECO:0000256" key="4">
    <source>
        <dbReference type="ARBA" id="ARBA00022737"/>
    </source>
</evidence>
<dbReference type="EMBL" id="JRYR02000001">
    <property type="protein sequence ID" value="OHX67593.1"/>
    <property type="molecule type" value="Genomic_DNA"/>
</dbReference>
<dbReference type="InterPro" id="IPR003439">
    <property type="entry name" value="ABC_transporter-like_ATP-bd"/>
</dbReference>
<keyword evidence="13" id="KW-0234">DNA repair</keyword>
<keyword evidence="12" id="KW-0238">DNA-binding</keyword>
<dbReference type="PROSITE" id="PS00211">
    <property type="entry name" value="ABC_TRANSPORTER_1"/>
    <property type="match status" value="1"/>
</dbReference>
<dbReference type="Gene3D" id="1.10.8.280">
    <property type="entry name" value="ABC transporter ATPase domain-like"/>
    <property type="match status" value="1"/>
</dbReference>
<dbReference type="GO" id="GO:0004518">
    <property type="term" value="F:nuclease activity"/>
    <property type="evidence" value="ECO:0007669"/>
    <property type="project" value="UniProtKB-KW"/>
</dbReference>
<name>A0A1S1Z358_FLAPC</name>
<dbReference type="SUPFAM" id="SSF52540">
    <property type="entry name" value="P-loop containing nucleoside triphosphate hydrolases"/>
    <property type="match status" value="2"/>
</dbReference>
<dbReference type="STRING" id="915059.NH26_15165"/>
<dbReference type="Gene3D" id="3.40.50.300">
    <property type="entry name" value="P-loop containing nucleotide triphosphate hydrolases"/>
    <property type="match status" value="2"/>
</dbReference>
<dbReference type="InterPro" id="IPR041552">
    <property type="entry name" value="UvrA_DNA-bd"/>
</dbReference>
<dbReference type="PANTHER" id="PTHR43152:SF3">
    <property type="entry name" value="UVRABC SYSTEM PROTEIN A"/>
    <property type="match status" value="1"/>
</dbReference>
<keyword evidence="4" id="KW-0677">Repeat</keyword>
<evidence type="ECO:0000256" key="3">
    <source>
        <dbReference type="ARBA" id="ARBA00022723"/>
    </source>
</evidence>
<dbReference type="Proteomes" id="UP000179797">
    <property type="component" value="Unassembled WGS sequence"/>
</dbReference>
<evidence type="ECO:0000256" key="2">
    <source>
        <dbReference type="ARBA" id="ARBA00022490"/>
    </source>
</evidence>
<reference evidence="18 19" key="1">
    <citation type="journal article" date="2012" name="Int. J. Syst. Evol. Microbiol.">
        <title>Flammeovirga pacifica sp. nov., isolated from deep-sea sediment.</title>
        <authorList>
            <person name="Xu H."/>
            <person name="Fu Y."/>
            <person name="Yang N."/>
            <person name="Ding Z."/>
            <person name="Lai Q."/>
            <person name="Zeng R."/>
        </authorList>
    </citation>
    <scope>NUCLEOTIDE SEQUENCE [LARGE SCALE GENOMIC DNA]</scope>
    <source>
        <strain evidence="19">DSM 24597 / LMG 26175 / WPAGA1</strain>
    </source>
</reference>
<dbReference type="GO" id="GO:0005737">
    <property type="term" value="C:cytoplasm"/>
    <property type="evidence" value="ECO:0007669"/>
    <property type="project" value="UniProtKB-SubCell"/>
</dbReference>
<evidence type="ECO:0000256" key="13">
    <source>
        <dbReference type="ARBA" id="ARBA00023204"/>
    </source>
</evidence>
<keyword evidence="10" id="KW-0067">ATP-binding</keyword>
<keyword evidence="9" id="KW-0862">Zinc</keyword>
<sequence>MHFSNFIICILYIIHQLFMRSVDQLNPKEYIIVKGAKVNNLKDVDVSIPRNSFVVITGVSGSGKSSLAFDTLFAEGQRMYVESLSSYARQFLGRMEKPEVEYIRGVCPAIAVEQKVSTKNPRSTVGTTTEIYDYLKLLFARVGKTYSPISGEIVSKSSVTDIVNYIYTFGESTRFIISCPLRIPEGREPKIALNLLLQQGFTRVIADGQIVYIEELVESIEKGDKIDFEALEMLIDRNAVKKEDEENQFRIADSVQTALFEGVGECRIEIIQKGKKKISTTFSDKFEADGVIFEEPSVNLFSFNNPYGACKTCEGFGKVLGIDPDLVIPDKSLSVIDDAIMPWRTETMKKWIKPLTDNAHENGFPIFRSYNELSDDEKDILWNGKGKFKGINKFFDHLASKTHKIQYRVMLSRYRGRTVCPDCHGSRLRKDASYVKINGKSIVDVVLMPIEESSIFFNQIELNKHEHKIADRLLAEIKNRLQYMNKVGLGYLTLNRLTSTLSGGEYQRIKLATSLGSALVGSMYILDEPSIGLHPRDTQNLIVVLKELQRLGNTVIVVEHEEEVMRAADEIIDIGPDAGSYGGHLQFQGSIEEAIATPDVSHTTRYLSGLSSIPTPETRRTWNEYIEVIGAKENNLQNINVKFPLGVITCITGVSGSGKSTLVKKCLTPALNRALGNHTDEKAKIDRIDGNISSITKVEFVDQNPIGKSSRSNPVTYVKAYDPIRELFSKLPLSTNRGYKPAFFSFNVDGGRCETCQGEGTAKIEMQFMADIFLPCESCGGKRFKNEILEAKYNDKSISDILELSVDEAIEFFAGQKKIIQRLQPLLDVGLGYIQLGQSSNTLSGGEAQRVKLASFLAKGTLKESERVLFVFDEPTTGLHFQDIDKLMKAINALIDKGHTAIIIEHNVEVIKTADWMIDIGPEGGKNGGDIVFEGTPDEIIKTKNGFTAGYLKAAMETK</sequence>
<dbReference type="GO" id="GO:0009380">
    <property type="term" value="C:excinuclease repair complex"/>
    <property type="evidence" value="ECO:0007669"/>
    <property type="project" value="InterPro"/>
</dbReference>
<dbReference type="PANTHER" id="PTHR43152">
    <property type="entry name" value="UVRABC SYSTEM PROTEIN A"/>
    <property type="match status" value="1"/>
</dbReference>
<dbReference type="AlphaFoldDB" id="A0A1S1Z358"/>
<dbReference type="PROSITE" id="PS50893">
    <property type="entry name" value="ABC_TRANSPORTER_2"/>
    <property type="match status" value="2"/>
</dbReference>
<gene>
    <name evidence="18" type="ORF">NH26_15165</name>
</gene>
<protein>
    <recommendedName>
        <fullName evidence="15">UvrABC system protein A</fullName>
    </recommendedName>
    <alternativeName>
        <fullName evidence="16">Excinuclease ABC subunit A</fullName>
    </alternativeName>
</protein>
<evidence type="ECO:0000256" key="9">
    <source>
        <dbReference type="ARBA" id="ARBA00022833"/>
    </source>
</evidence>
<keyword evidence="19" id="KW-1185">Reference proteome</keyword>
<proteinExistence type="inferred from homology"/>
<evidence type="ECO:0000256" key="10">
    <source>
        <dbReference type="ARBA" id="ARBA00022840"/>
    </source>
</evidence>
<evidence type="ECO:0000313" key="18">
    <source>
        <dbReference type="EMBL" id="OHX67593.1"/>
    </source>
</evidence>
<comment type="similarity">
    <text evidence="14">Belongs to the ABC transporter superfamily. UvrA family.</text>
</comment>
<evidence type="ECO:0000256" key="6">
    <source>
        <dbReference type="ARBA" id="ARBA00022763"/>
    </source>
</evidence>
<dbReference type="Gene3D" id="1.20.1580.10">
    <property type="entry name" value="ABC transporter ATPase like domain"/>
    <property type="match status" value="2"/>
</dbReference>
<dbReference type="GO" id="GO:0005524">
    <property type="term" value="F:ATP binding"/>
    <property type="evidence" value="ECO:0007669"/>
    <property type="project" value="UniProtKB-KW"/>
</dbReference>
<dbReference type="GO" id="GO:0006289">
    <property type="term" value="P:nucleotide-excision repair"/>
    <property type="evidence" value="ECO:0007669"/>
    <property type="project" value="InterPro"/>
</dbReference>
<evidence type="ECO:0000256" key="5">
    <source>
        <dbReference type="ARBA" id="ARBA00022741"/>
    </source>
</evidence>
<organism evidence="18 19">
    <name type="scientific">Flammeovirga pacifica</name>
    <dbReference type="NCBI Taxonomy" id="915059"/>
    <lineage>
        <taxon>Bacteria</taxon>
        <taxon>Pseudomonadati</taxon>
        <taxon>Bacteroidota</taxon>
        <taxon>Cytophagia</taxon>
        <taxon>Cytophagales</taxon>
        <taxon>Flammeovirgaceae</taxon>
        <taxon>Flammeovirga</taxon>
    </lineage>
</organism>
<dbReference type="GO" id="GO:0008270">
    <property type="term" value="F:zinc ion binding"/>
    <property type="evidence" value="ECO:0007669"/>
    <property type="project" value="UniProtKB-KW"/>
</dbReference>
<dbReference type="InterPro" id="IPR027417">
    <property type="entry name" value="P-loop_NTPase"/>
</dbReference>
<keyword evidence="6" id="KW-0227">DNA damage</keyword>
<dbReference type="InterPro" id="IPR013815">
    <property type="entry name" value="ATP_grasp_subdomain_1"/>
</dbReference>
<keyword evidence="8" id="KW-0863">Zinc-finger</keyword>